<dbReference type="EMBL" id="JACOOK010000001">
    <property type="protein sequence ID" value="MBC5615460.1"/>
    <property type="molecule type" value="Genomic_DNA"/>
</dbReference>
<dbReference type="PROSITE" id="PS50943">
    <property type="entry name" value="HTH_CROC1"/>
    <property type="match status" value="1"/>
</dbReference>
<feature type="domain" description="HTH cro/C1-type" evidence="2">
    <location>
        <begin position="5"/>
        <end position="60"/>
    </location>
</feature>
<evidence type="ECO:0000256" key="1">
    <source>
        <dbReference type="SAM" id="MobiDB-lite"/>
    </source>
</evidence>
<dbReference type="RefSeq" id="WP_055203977.1">
    <property type="nucleotide sequence ID" value="NZ_JACOOK010000001.1"/>
</dbReference>
<proteinExistence type="predicted"/>
<gene>
    <name evidence="3" type="ORF">H8S08_00305</name>
</gene>
<sequence length="162" mass="18142">MRERLLKFMEMEKLSASRLAEILGVQPATISHIISGRNKPSFEFIEKMLLRFPKVNPEWFLLGKGSAYRPDVSSSPNPNPSQEFRLSANLFETANIPATESSVGQPERKIPGTPGATSPEVPTNHPSIDTKKQISKTEFSEPDIERIVIFLKNGTCISYKPR</sequence>
<name>A0ABR7CJB5_9BACT</name>
<keyword evidence="4" id="KW-1185">Reference proteome</keyword>
<dbReference type="InterPro" id="IPR001387">
    <property type="entry name" value="Cro/C1-type_HTH"/>
</dbReference>
<evidence type="ECO:0000259" key="2">
    <source>
        <dbReference type="PROSITE" id="PS50943"/>
    </source>
</evidence>
<protein>
    <submittedName>
        <fullName evidence="3">Helix-turn-helix domain-containing protein</fullName>
    </submittedName>
</protein>
<evidence type="ECO:0000313" key="4">
    <source>
        <dbReference type="Proteomes" id="UP000636891"/>
    </source>
</evidence>
<dbReference type="InterPro" id="IPR010982">
    <property type="entry name" value="Lambda_DNA-bd_dom_sf"/>
</dbReference>
<organism evidence="3 4">
    <name type="scientific">Alistipes hominis</name>
    <dbReference type="NCBI Taxonomy" id="2763015"/>
    <lineage>
        <taxon>Bacteria</taxon>
        <taxon>Pseudomonadati</taxon>
        <taxon>Bacteroidota</taxon>
        <taxon>Bacteroidia</taxon>
        <taxon>Bacteroidales</taxon>
        <taxon>Rikenellaceae</taxon>
        <taxon>Alistipes</taxon>
    </lineage>
</organism>
<dbReference type="Gene3D" id="1.10.260.40">
    <property type="entry name" value="lambda repressor-like DNA-binding domains"/>
    <property type="match status" value="1"/>
</dbReference>
<feature type="region of interest" description="Disordered" evidence="1">
    <location>
        <begin position="96"/>
        <end position="137"/>
    </location>
</feature>
<dbReference type="Pfam" id="PF01381">
    <property type="entry name" value="HTH_3"/>
    <property type="match status" value="1"/>
</dbReference>
<reference evidence="3 4" key="1">
    <citation type="submission" date="2020-08" db="EMBL/GenBank/DDBJ databases">
        <title>Genome public.</title>
        <authorList>
            <person name="Liu C."/>
            <person name="Sun Q."/>
        </authorList>
    </citation>
    <scope>NUCLEOTIDE SEQUENCE [LARGE SCALE GENOMIC DNA]</scope>
    <source>
        <strain evidence="3 4">New-7</strain>
    </source>
</reference>
<dbReference type="CDD" id="cd00093">
    <property type="entry name" value="HTH_XRE"/>
    <property type="match status" value="1"/>
</dbReference>
<dbReference type="SMART" id="SM00530">
    <property type="entry name" value="HTH_XRE"/>
    <property type="match status" value="1"/>
</dbReference>
<dbReference type="SUPFAM" id="SSF47413">
    <property type="entry name" value="lambda repressor-like DNA-binding domains"/>
    <property type="match status" value="1"/>
</dbReference>
<dbReference type="Proteomes" id="UP000636891">
    <property type="component" value="Unassembled WGS sequence"/>
</dbReference>
<comment type="caution">
    <text evidence="3">The sequence shown here is derived from an EMBL/GenBank/DDBJ whole genome shotgun (WGS) entry which is preliminary data.</text>
</comment>
<accession>A0ABR7CJB5</accession>
<evidence type="ECO:0000313" key="3">
    <source>
        <dbReference type="EMBL" id="MBC5615460.1"/>
    </source>
</evidence>